<feature type="transmembrane region" description="Helical" evidence="6">
    <location>
        <begin position="358"/>
        <end position="377"/>
    </location>
</feature>
<dbReference type="RefSeq" id="WP_114983732.1">
    <property type="nucleotide sequence ID" value="NZ_CP027806.1"/>
</dbReference>
<keyword evidence="9" id="KW-1185">Reference proteome</keyword>
<dbReference type="SUPFAM" id="SSF53850">
    <property type="entry name" value="Periplasmic binding protein-like II"/>
    <property type="match status" value="1"/>
</dbReference>
<dbReference type="Gene3D" id="3.40.190.10">
    <property type="entry name" value="Periplasmic binding protein-like II"/>
    <property type="match status" value="1"/>
</dbReference>
<dbReference type="KEGG" id="cprv:CYPRO_1189"/>
<dbReference type="OrthoDB" id="9768837at2"/>
<dbReference type="PANTHER" id="PTHR30294">
    <property type="entry name" value="MEMBRANE COMPONENT OF ABC TRANSPORTER YHHJ-RELATED"/>
    <property type="match status" value="1"/>
</dbReference>
<evidence type="ECO:0000256" key="6">
    <source>
        <dbReference type="SAM" id="Phobius"/>
    </source>
</evidence>
<evidence type="ECO:0000256" key="1">
    <source>
        <dbReference type="ARBA" id="ARBA00004651"/>
    </source>
</evidence>
<evidence type="ECO:0000313" key="8">
    <source>
        <dbReference type="EMBL" id="AXJ00453.1"/>
    </source>
</evidence>
<evidence type="ECO:0000256" key="3">
    <source>
        <dbReference type="ARBA" id="ARBA00022692"/>
    </source>
</evidence>
<evidence type="ECO:0000256" key="4">
    <source>
        <dbReference type="ARBA" id="ARBA00022989"/>
    </source>
</evidence>
<name>A0A345UJ01_9BACT</name>
<evidence type="ECO:0000256" key="2">
    <source>
        <dbReference type="ARBA" id="ARBA00022475"/>
    </source>
</evidence>
<dbReference type="InterPro" id="IPR013525">
    <property type="entry name" value="ABC2_TM"/>
</dbReference>
<dbReference type="GO" id="GO:0005886">
    <property type="term" value="C:plasma membrane"/>
    <property type="evidence" value="ECO:0007669"/>
    <property type="project" value="UniProtKB-SubCell"/>
</dbReference>
<dbReference type="Pfam" id="PF12698">
    <property type="entry name" value="ABC2_membrane_3"/>
    <property type="match status" value="1"/>
</dbReference>
<comment type="subcellular location">
    <subcellularLocation>
        <location evidence="1">Cell membrane</location>
        <topology evidence="1">Multi-pass membrane protein</topology>
    </subcellularLocation>
</comment>
<evidence type="ECO:0000313" key="9">
    <source>
        <dbReference type="Proteomes" id="UP000254808"/>
    </source>
</evidence>
<dbReference type="AlphaFoldDB" id="A0A345UJ01"/>
<feature type="transmembrane region" description="Helical" evidence="6">
    <location>
        <begin position="23"/>
        <end position="48"/>
    </location>
</feature>
<evidence type="ECO:0000256" key="5">
    <source>
        <dbReference type="ARBA" id="ARBA00023136"/>
    </source>
</evidence>
<protein>
    <submittedName>
        <fullName evidence="8">ABC-2 type transport system permease protein</fullName>
    </submittedName>
</protein>
<reference evidence="8 9" key="1">
    <citation type="submission" date="2018-03" db="EMBL/GenBank/DDBJ databases">
        <title>Phenotypic and genomic properties of Cyclonatronum proteinivorum gen. nov., sp. nov., a haloalkaliphilic bacteroidete from soda lakes possessing Na+-translocating rhodopsin.</title>
        <authorList>
            <person name="Toshchakov S.V."/>
            <person name="Korzhenkov A."/>
            <person name="Samarov N.I."/>
            <person name="Kublanov I.V."/>
            <person name="Muntyan M.S."/>
            <person name="Sorokin D.Y."/>
        </authorList>
    </citation>
    <scope>NUCLEOTIDE SEQUENCE [LARGE SCALE GENOMIC DNA]</scope>
    <source>
        <strain evidence="8 9">Omega</strain>
    </source>
</reference>
<keyword evidence="4 6" id="KW-1133">Transmembrane helix</keyword>
<feature type="domain" description="ABC-2 type transporter transmembrane" evidence="7">
    <location>
        <begin position="22"/>
        <end position="408"/>
    </location>
</feature>
<feature type="transmembrane region" description="Helical" evidence="6">
    <location>
        <begin position="179"/>
        <end position="203"/>
    </location>
</feature>
<dbReference type="GO" id="GO:0140359">
    <property type="term" value="F:ABC-type transporter activity"/>
    <property type="evidence" value="ECO:0007669"/>
    <property type="project" value="InterPro"/>
</dbReference>
<gene>
    <name evidence="8" type="ORF">CYPRO_1189</name>
</gene>
<dbReference type="InterPro" id="IPR051449">
    <property type="entry name" value="ABC-2_transporter_component"/>
</dbReference>
<feature type="transmembrane region" description="Helical" evidence="6">
    <location>
        <begin position="232"/>
        <end position="257"/>
    </location>
</feature>
<keyword evidence="5 6" id="KW-0472">Membrane</keyword>
<dbReference type="EMBL" id="CP027806">
    <property type="protein sequence ID" value="AXJ00453.1"/>
    <property type="molecule type" value="Genomic_DNA"/>
</dbReference>
<accession>A0A345UJ01</accession>
<dbReference type="Proteomes" id="UP000254808">
    <property type="component" value="Chromosome"/>
</dbReference>
<sequence>MIDFNKFLIIFKREYITRVTSKAYIITTLLAPLIFLAFFIIPVLVVLLTPDTQRSVAVVDETGTIAPRMLENDPDRYQYLPDVPLDEIRAKVTDGRLHGFVIIDEEVIAGNRTPELIFAGTGGVAFITEVRSALRSAIRDEKLDRADVSPEVRQIMNERIALSTRVLTATGEEEQDTSALFVVGLVLGFIMYIAMFVYGGIVMRGVIEEKTNRIVEVIVSSVRPFELLMGKVIGVGALAVTQFVFWALAIGGISLAATPVMLYFFGSRATEAAGGDTAAAMQALESELPFTMPEIGTSLLIGFLVFFILGYLIYSALFAAVGSALESETENNQLTTVVSLPIIIPILFISPVSSDPDSNLAIVLSLIPLFSPIIMPVRMAVMSVPAWEIGLSIVLMTLTFLGLIWLSARIYRVGILMYGKSASFKELAKWVRYS</sequence>
<proteinExistence type="predicted"/>
<keyword evidence="3 6" id="KW-0812">Transmembrane</keyword>
<dbReference type="PANTHER" id="PTHR30294:SF29">
    <property type="entry name" value="MULTIDRUG ABC TRANSPORTER PERMEASE YBHS-RELATED"/>
    <property type="match status" value="1"/>
</dbReference>
<evidence type="ECO:0000259" key="7">
    <source>
        <dbReference type="Pfam" id="PF12698"/>
    </source>
</evidence>
<feature type="transmembrane region" description="Helical" evidence="6">
    <location>
        <begin position="389"/>
        <end position="408"/>
    </location>
</feature>
<feature type="transmembrane region" description="Helical" evidence="6">
    <location>
        <begin position="334"/>
        <end position="352"/>
    </location>
</feature>
<keyword evidence="2" id="KW-1003">Cell membrane</keyword>
<feature type="transmembrane region" description="Helical" evidence="6">
    <location>
        <begin position="299"/>
        <end position="322"/>
    </location>
</feature>
<organism evidence="8 9">
    <name type="scientific">Cyclonatronum proteinivorum</name>
    <dbReference type="NCBI Taxonomy" id="1457365"/>
    <lineage>
        <taxon>Bacteria</taxon>
        <taxon>Pseudomonadati</taxon>
        <taxon>Balneolota</taxon>
        <taxon>Balneolia</taxon>
        <taxon>Balneolales</taxon>
        <taxon>Cyclonatronaceae</taxon>
        <taxon>Cyclonatronum</taxon>
    </lineage>
</organism>